<evidence type="ECO:0000256" key="1">
    <source>
        <dbReference type="SAM" id="MobiDB-lite"/>
    </source>
</evidence>
<dbReference type="EMBL" id="GL381203">
    <property type="protein sequence ID" value="EGT35915.1"/>
    <property type="molecule type" value="Genomic_DNA"/>
</dbReference>
<evidence type="ECO:0000313" key="2">
    <source>
        <dbReference type="EMBL" id="EGT35915.1"/>
    </source>
</evidence>
<dbReference type="AlphaFoldDB" id="G0PLV9"/>
<accession>G0PLV9</accession>
<keyword evidence="3" id="KW-1185">Reference proteome</keyword>
<dbReference type="HOGENOM" id="CLU_1826999_0_0_1"/>
<feature type="compositionally biased region" description="Acidic residues" evidence="1">
    <location>
        <begin position="81"/>
        <end position="95"/>
    </location>
</feature>
<reference evidence="3" key="1">
    <citation type="submission" date="2011-07" db="EMBL/GenBank/DDBJ databases">
        <authorList>
            <consortium name="Caenorhabditis brenneri Sequencing and Analysis Consortium"/>
            <person name="Wilson R.K."/>
        </authorList>
    </citation>
    <scope>NUCLEOTIDE SEQUENCE [LARGE SCALE GENOMIC DNA]</scope>
    <source>
        <strain evidence="3">PB2801</strain>
    </source>
</reference>
<proteinExistence type="predicted"/>
<feature type="compositionally biased region" description="Low complexity" evidence="1">
    <location>
        <begin position="49"/>
        <end position="58"/>
    </location>
</feature>
<dbReference type="InParanoid" id="G0PLV9"/>
<name>G0PLV9_CAEBE</name>
<feature type="region of interest" description="Disordered" evidence="1">
    <location>
        <begin position="114"/>
        <end position="141"/>
    </location>
</feature>
<sequence length="141" mass="15369">MTDNATTSTSTTVVIHLKRKNYEDESSNTGSATAQLHQHVKNRYCDISLASSEQSSDLSDVEEKDDLIRRRATTSSSKETIEEDDDVEEEEEFDDVVMEEDAPGADEHFISMQGVVGGSHSGGLGPILKKTNGKGKDSPMC</sequence>
<dbReference type="Proteomes" id="UP000008068">
    <property type="component" value="Unassembled WGS sequence"/>
</dbReference>
<protein>
    <submittedName>
        <fullName evidence="2">Uncharacterized protein</fullName>
    </submittedName>
</protein>
<dbReference type="STRING" id="135651.G0PLV9"/>
<dbReference type="eggNOG" id="KOG1930">
    <property type="taxonomic scope" value="Eukaryota"/>
</dbReference>
<evidence type="ECO:0000313" key="3">
    <source>
        <dbReference type="Proteomes" id="UP000008068"/>
    </source>
</evidence>
<feature type="region of interest" description="Disordered" evidence="1">
    <location>
        <begin position="49"/>
        <end position="95"/>
    </location>
</feature>
<feature type="compositionally biased region" description="Gly residues" evidence="1">
    <location>
        <begin position="115"/>
        <end position="125"/>
    </location>
</feature>
<gene>
    <name evidence="2" type="ORF">CAEBREN_32491</name>
</gene>
<organism evidence="3">
    <name type="scientific">Caenorhabditis brenneri</name>
    <name type="common">Nematode worm</name>
    <dbReference type="NCBI Taxonomy" id="135651"/>
    <lineage>
        <taxon>Eukaryota</taxon>
        <taxon>Metazoa</taxon>
        <taxon>Ecdysozoa</taxon>
        <taxon>Nematoda</taxon>
        <taxon>Chromadorea</taxon>
        <taxon>Rhabditida</taxon>
        <taxon>Rhabditina</taxon>
        <taxon>Rhabditomorpha</taxon>
        <taxon>Rhabditoidea</taxon>
        <taxon>Rhabditidae</taxon>
        <taxon>Peloderinae</taxon>
        <taxon>Caenorhabditis</taxon>
    </lineage>
</organism>